<evidence type="ECO:0000256" key="4">
    <source>
        <dbReference type="ARBA" id="ARBA00034003"/>
    </source>
</evidence>
<dbReference type="EMBL" id="JAJHJB010000040">
    <property type="protein sequence ID" value="MCC5467768.1"/>
    <property type="molecule type" value="Genomic_DNA"/>
</dbReference>
<dbReference type="PROSITE" id="PS50160">
    <property type="entry name" value="DNA_LIGASE_A3"/>
    <property type="match status" value="1"/>
</dbReference>
<dbReference type="EC" id="6.5.1.1" evidence="2"/>
<evidence type="ECO:0000313" key="6">
    <source>
        <dbReference type="EMBL" id="MCC5467768.1"/>
    </source>
</evidence>
<dbReference type="Pfam" id="PF01068">
    <property type="entry name" value="DNA_ligase_A_M"/>
    <property type="match status" value="1"/>
</dbReference>
<comment type="catalytic activity">
    <reaction evidence="4">
        <text>ATP + (deoxyribonucleotide)n-3'-hydroxyl + 5'-phospho-(deoxyribonucleotide)m = (deoxyribonucleotide)n+m + AMP + diphosphate.</text>
        <dbReference type="EC" id="6.5.1.1"/>
    </reaction>
</comment>
<dbReference type="InterPro" id="IPR012309">
    <property type="entry name" value="DNA_ligase_ATP-dep_C"/>
</dbReference>
<keyword evidence="7" id="KW-1185">Reference proteome</keyword>
<proteinExistence type="inferred from homology"/>
<dbReference type="PANTHER" id="PTHR45674">
    <property type="entry name" value="DNA LIGASE 1/3 FAMILY MEMBER"/>
    <property type="match status" value="1"/>
</dbReference>
<comment type="similarity">
    <text evidence="1">Belongs to the ATP-dependent DNA ligase family.</text>
</comment>
<name>A0ABS8HZT3_9FIRM</name>
<dbReference type="InterPro" id="IPR016059">
    <property type="entry name" value="DNA_ligase_ATP-dep_CS"/>
</dbReference>
<dbReference type="InterPro" id="IPR012310">
    <property type="entry name" value="DNA_ligase_ATP-dep_cent"/>
</dbReference>
<dbReference type="SUPFAM" id="SSF50249">
    <property type="entry name" value="Nucleic acid-binding proteins"/>
    <property type="match status" value="1"/>
</dbReference>
<evidence type="ECO:0000256" key="2">
    <source>
        <dbReference type="ARBA" id="ARBA00012727"/>
    </source>
</evidence>
<sequence>MQLIKPMLAKPAKLPLDDAQYSFEIKWDGIRAMLYYNAEQLTIRSRNLNDITHQYPELQQLKKKLIRQKIILDGEIITFDKKGLPSFPILQQRMGLSSLTAIHRKMLETPVTYIIFDILYFNQSLLELSYIKRRSLLESLQLSDANWQTPAYQQGSGKEILAATSALNLEGIIAKRLNSTYIPGARSEDWLKIKNQYRQELVIGGWLPGQGQRSGGIGSLLLGYYDRTLQEAKKENKPQHFLYAGKVGTGFTKNMLHKLYTLLIPLHRNTSPFTTNEFPNTTVFVEPRLVGEFEFTEWTPNNTLRHPSFKGLRNDKAAHDVVQETKNTNSITI</sequence>
<dbReference type="InterPro" id="IPR014146">
    <property type="entry name" value="LigD_ligase_dom"/>
</dbReference>
<evidence type="ECO:0000256" key="1">
    <source>
        <dbReference type="ARBA" id="ARBA00007572"/>
    </source>
</evidence>
<dbReference type="SUPFAM" id="SSF56091">
    <property type="entry name" value="DNA ligase/mRNA capping enzyme, catalytic domain"/>
    <property type="match status" value="1"/>
</dbReference>
<dbReference type="PROSITE" id="PS00333">
    <property type="entry name" value="DNA_LIGASE_A2"/>
    <property type="match status" value="1"/>
</dbReference>
<dbReference type="NCBIfam" id="TIGR02779">
    <property type="entry name" value="NHEJ_ligase_lig"/>
    <property type="match status" value="1"/>
</dbReference>
<feature type="domain" description="ATP-dependent DNA ligase family profile" evidence="5">
    <location>
        <begin position="104"/>
        <end position="226"/>
    </location>
</feature>
<dbReference type="Gene3D" id="2.40.50.140">
    <property type="entry name" value="Nucleic acid-binding proteins"/>
    <property type="match status" value="1"/>
</dbReference>
<dbReference type="Proteomes" id="UP001165492">
    <property type="component" value="Unassembled WGS sequence"/>
</dbReference>
<dbReference type="Gene3D" id="3.30.470.30">
    <property type="entry name" value="DNA ligase/mRNA capping enzyme"/>
    <property type="match status" value="1"/>
</dbReference>
<comment type="caution">
    <text evidence="6">The sequence shown here is derived from an EMBL/GenBank/DDBJ whole genome shotgun (WGS) entry which is preliminary data.</text>
</comment>
<reference evidence="6" key="1">
    <citation type="submission" date="2021-11" db="EMBL/GenBank/DDBJ databases">
        <title>Description of a new species Pelosinus isolated from the bottom sediments of Lake Baikal.</title>
        <authorList>
            <person name="Zakharyuk A."/>
        </authorList>
    </citation>
    <scope>NUCLEOTIDE SEQUENCE</scope>
    <source>
        <strain evidence="6">Bkl1</strain>
    </source>
</reference>
<organism evidence="6 7">
    <name type="scientific">Pelosinus baikalensis</name>
    <dbReference type="NCBI Taxonomy" id="2892015"/>
    <lineage>
        <taxon>Bacteria</taxon>
        <taxon>Bacillati</taxon>
        <taxon>Bacillota</taxon>
        <taxon>Negativicutes</taxon>
        <taxon>Selenomonadales</taxon>
        <taxon>Sporomusaceae</taxon>
        <taxon>Pelosinus</taxon>
    </lineage>
</organism>
<evidence type="ECO:0000259" key="5">
    <source>
        <dbReference type="PROSITE" id="PS50160"/>
    </source>
</evidence>
<dbReference type="GO" id="GO:0016874">
    <property type="term" value="F:ligase activity"/>
    <property type="evidence" value="ECO:0007669"/>
    <property type="project" value="UniProtKB-KW"/>
</dbReference>
<protein>
    <recommendedName>
        <fullName evidence="2">DNA ligase (ATP)</fullName>
        <ecNumber evidence="2">6.5.1.1</ecNumber>
    </recommendedName>
</protein>
<dbReference type="RefSeq" id="WP_229536716.1">
    <property type="nucleotide sequence ID" value="NZ_JAJHJB010000040.1"/>
</dbReference>
<accession>A0ABS8HZT3</accession>
<dbReference type="Pfam" id="PF04679">
    <property type="entry name" value="DNA_ligase_A_C"/>
    <property type="match status" value="1"/>
</dbReference>
<evidence type="ECO:0000256" key="3">
    <source>
        <dbReference type="ARBA" id="ARBA00022598"/>
    </source>
</evidence>
<dbReference type="CDD" id="cd07906">
    <property type="entry name" value="Adenylation_DNA_ligase_LigD_LigC"/>
    <property type="match status" value="1"/>
</dbReference>
<dbReference type="InterPro" id="IPR050191">
    <property type="entry name" value="ATP-dep_DNA_ligase"/>
</dbReference>
<dbReference type="PANTHER" id="PTHR45674:SF4">
    <property type="entry name" value="DNA LIGASE 1"/>
    <property type="match status" value="1"/>
</dbReference>
<dbReference type="CDD" id="cd07971">
    <property type="entry name" value="OBF_DNA_ligase_LigD"/>
    <property type="match status" value="1"/>
</dbReference>
<evidence type="ECO:0000313" key="7">
    <source>
        <dbReference type="Proteomes" id="UP001165492"/>
    </source>
</evidence>
<gene>
    <name evidence="6" type="primary">ligD</name>
    <name evidence="6" type="ORF">LMF89_20750</name>
</gene>
<keyword evidence="3 6" id="KW-0436">Ligase</keyword>
<dbReference type="InterPro" id="IPR012340">
    <property type="entry name" value="NA-bd_OB-fold"/>
</dbReference>
<dbReference type="Gene3D" id="3.30.1490.70">
    <property type="match status" value="1"/>
</dbReference>